<dbReference type="InterPro" id="IPR007452">
    <property type="entry name" value="TamB_C"/>
</dbReference>
<evidence type="ECO:0000256" key="2">
    <source>
        <dbReference type="ARBA" id="ARBA00022692"/>
    </source>
</evidence>
<evidence type="ECO:0000259" key="7">
    <source>
        <dbReference type="Pfam" id="PF04357"/>
    </source>
</evidence>
<comment type="subcellular location">
    <subcellularLocation>
        <location evidence="1">Membrane</location>
        <topology evidence="1">Single-pass membrane protein</topology>
    </subcellularLocation>
</comment>
<evidence type="ECO:0000256" key="3">
    <source>
        <dbReference type="ARBA" id="ARBA00022989"/>
    </source>
</evidence>
<feature type="compositionally biased region" description="Basic and acidic residues" evidence="5">
    <location>
        <begin position="1750"/>
        <end position="1761"/>
    </location>
</feature>
<organism evidence="8 9">
    <name type="scientific">Sphingobacterium siyangense</name>
    <dbReference type="NCBI Taxonomy" id="459529"/>
    <lineage>
        <taxon>Bacteria</taxon>
        <taxon>Pseudomonadati</taxon>
        <taxon>Bacteroidota</taxon>
        <taxon>Sphingobacteriia</taxon>
        <taxon>Sphingobacteriales</taxon>
        <taxon>Sphingobacteriaceae</taxon>
        <taxon>Sphingobacterium</taxon>
    </lineage>
</organism>
<name>A0A420G4W0_9SPHI</name>
<keyword evidence="3 6" id="KW-1133">Transmembrane helix</keyword>
<reference evidence="8 9" key="1">
    <citation type="submission" date="2016-07" db="EMBL/GenBank/DDBJ databases">
        <title>Genome analysis of Sphingobacterium siyangense T12B17.</title>
        <authorList>
            <person name="Xu D."/>
            <person name="Su Y."/>
            <person name="Zheng S."/>
        </authorList>
    </citation>
    <scope>NUCLEOTIDE SEQUENCE [LARGE SCALE GENOMIC DNA]</scope>
    <source>
        <strain evidence="8 9">T12B17</strain>
    </source>
</reference>
<accession>A0A420G4W0</accession>
<gene>
    <name evidence="8" type="ORF">BCY89_23010</name>
</gene>
<dbReference type="Proteomes" id="UP000286402">
    <property type="component" value="Unassembled WGS sequence"/>
</dbReference>
<proteinExistence type="predicted"/>
<dbReference type="Pfam" id="PF05359">
    <property type="entry name" value="DUF748"/>
    <property type="match status" value="1"/>
</dbReference>
<dbReference type="GO" id="GO:0005886">
    <property type="term" value="C:plasma membrane"/>
    <property type="evidence" value="ECO:0007669"/>
    <property type="project" value="InterPro"/>
</dbReference>
<evidence type="ECO:0000256" key="6">
    <source>
        <dbReference type="SAM" id="Phobius"/>
    </source>
</evidence>
<evidence type="ECO:0000256" key="1">
    <source>
        <dbReference type="ARBA" id="ARBA00004167"/>
    </source>
</evidence>
<evidence type="ECO:0000256" key="4">
    <source>
        <dbReference type="ARBA" id="ARBA00023136"/>
    </source>
</evidence>
<feature type="compositionally biased region" description="Polar residues" evidence="5">
    <location>
        <begin position="1725"/>
        <end position="1749"/>
    </location>
</feature>
<comment type="caution">
    <text evidence="8">The sequence shown here is derived from an EMBL/GenBank/DDBJ whole genome shotgun (WGS) entry which is preliminary data.</text>
</comment>
<keyword evidence="9" id="KW-1185">Reference proteome</keyword>
<evidence type="ECO:0000313" key="8">
    <source>
        <dbReference type="EMBL" id="RKF40174.1"/>
    </source>
</evidence>
<keyword evidence="2 6" id="KW-0812">Transmembrane</keyword>
<protein>
    <recommendedName>
        <fullName evidence="7">Translocation and assembly module TamB C-terminal domain-containing protein</fullName>
    </recommendedName>
</protein>
<feature type="domain" description="Translocation and assembly module TamB C-terminal" evidence="7">
    <location>
        <begin position="1196"/>
        <end position="1633"/>
    </location>
</feature>
<dbReference type="InterPro" id="IPR008023">
    <property type="entry name" value="DUF748"/>
</dbReference>
<feature type="region of interest" description="Disordered" evidence="5">
    <location>
        <begin position="1705"/>
        <end position="1761"/>
    </location>
</feature>
<dbReference type="EMBL" id="MCAQ01000003">
    <property type="protein sequence ID" value="RKF40174.1"/>
    <property type="molecule type" value="Genomic_DNA"/>
</dbReference>
<feature type="transmembrane region" description="Helical" evidence="6">
    <location>
        <begin position="12"/>
        <end position="30"/>
    </location>
</feature>
<dbReference type="RefSeq" id="WP_120333266.1">
    <property type="nucleotide sequence ID" value="NZ_MCAQ01000003.1"/>
</dbReference>
<keyword evidence="4 6" id="KW-0472">Membrane</keyword>
<evidence type="ECO:0000256" key="5">
    <source>
        <dbReference type="SAM" id="MobiDB-lite"/>
    </source>
</evidence>
<feature type="compositionally biased region" description="Basic and acidic residues" evidence="5">
    <location>
        <begin position="1707"/>
        <end position="1724"/>
    </location>
</feature>
<dbReference type="GO" id="GO:0009306">
    <property type="term" value="P:protein secretion"/>
    <property type="evidence" value="ECO:0007669"/>
    <property type="project" value="InterPro"/>
</dbReference>
<dbReference type="Pfam" id="PF04357">
    <property type="entry name" value="TamB"/>
    <property type="match status" value="1"/>
</dbReference>
<sequence length="1761" mass="196623">MNRFTRIAFKTILWIIGVIIALAILIVFLIRIPSVQNYIAGKVTQYVEGKIGTPVKIGYINIDFPKKLVLEDIYLADQSKDTLVAGKSIAVDINMLKLLKNTVEIQSIEAEGITAKIRRTLPDSSFNFDYIVKAFASQKESKPTADSSSALLFNLDKVKFDKFHIVYADDVIGTSADVYLNSLNTNIKKFDLTKNMAFNLPKVKIDGLSATVKQWRPVVDGTAPTVKDFGITDKTAQVTTLLPDVGIQIADLTNILVRYEDQSSLLNTKFYIKNLHADINKIDLNKELVDIQTINLDGSDNNVLFGKIQKKVNTEAKNTADTTKINWIVSAKEIQINNTSLAYRDDNQARMKGFDYFNIKIPGMKTSLNDLYYSADSISGSLKELVASDHSGFVIKQLKGDFKYTNTGAEIKNLYAETPRTLLRDYLKVTYPSLDIIAKKPELIYVNATIKKSHVDMRDIYYFAPFLDTMQVMKPLMDKKFNIDGRVVGKVNDLNIPAIDFQTLSNTRVIASLHLKGLPNVDKMSMDLNLKKLTTGRSDIEKLVSKKMLPSGIELPNTIGLTGTFNGGMNAFNTNLSLVTEKGTAKFNGKVGMIGRDTTYDAFVSIRDFDIGKIMKMDSTLGILSFEGKIKGHGTDPKKLVANFDGKVNRMDAMGYRYQNIDMNLTADKGDIKASVVSPDPNIQLKLNATANMKSKYPQVDFELMVDTINLKNLKLMDDDLKYHGKLVGNFSSADPNFLNGEAHITNSSILYNDAYYTLDSISLVAKADTSRNLLLLKSDFLNAHLVGKYKILELQNAIQDILQVYYQPGKAVKVAKYEPQNIEFSAQLTRTKFIKDFLPELTEMSDITLDGMFNSQSKTILAKLDAPKITYSGTEINNVTLDINTLDSTLYYSALINKIKVSNIELVNTVFSGKVIQNNLDFGLWIKDKKEKEQYHLGANMRVDNGAFVFSLLQDGLMLNYDKWTINPNNVLKFGSTGIQANDFILSNKGQELSISSQDSVLNSPLNIAFKNFRIETLSKMLESETVDLGGGINGQATISRLESSPVFVSDLVIDKFYIGQDTVGNVNIKVNNEKENTYNANISISENGNNVVLSGDFINPPKGEASLDFTLDITPLSMQTVQAFSLGYLKDSKGNLEGQLKITGSPSKPLINGDVKFKDAQFNIAMLNALFKAKDETIHLDERGITFPKFALEDKKGNIAKVTGSIETKTYTDFDFNLNVNTDNFEVLNSTQSDNDMFYGKMYLTSNLRIRGNLDKPIVDGTIKVLDDTDFTFVMPNEDPGMADRKGVVEFVDKSDTTRANVFAKLDSMTVTRLTGIDVDLNLQTDKDAKFKILLDAGSQDALNIQGEAELNAGIDASSKITLSGTFTVDKGSYSFSFGPVKKDFTFRKGSTITWNGDPLDAQLNITAAYTTKAPTLELVATQLGSENANLYKQRIPFNVLLKITDKLFQPQLNFDIDLDENNSVVSQDVISKVNNALTTLRENPSELNKQVFSLIVLGRFMSTNPFESLSGGGGTEAIVRNSISSFLSGQLNRLASELITGVELDFNLTSEEDYATGAGQTRTDLNIGVSKMLLNDRLKITVGSNFEVEGNTRPGETANNIAGDIQLDYQLSQDGRYFARVYRKNQYQVTLQGQYVETGIGFIINMDYNRFREIWMSSKKIKEYYDTNSKGFRKRFDVERMETDSIYRDSVRTVIRDSLMTHSPEYRKRMEEREQEKRKQQLDSSKNTPKSDSPKSNIDTIRTTAIKNEDEERSYHAS</sequence>
<evidence type="ECO:0000313" key="9">
    <source>
        <dbReference type="Proteomes" id="UP000286402"/>
    </source>
</evidence>